<evidence type="ECO:0000313" key="3">
    <source>
        <dbReference type="Proteomes" id="UP000075920"/>
    </source>
</evidence>
<dbReference type="EnsemblMetazoa" id="AMIN009612-RA">
    <property type="protein sequence ID" value="AMIN009612-PA"/>
    <property type="gene ID" value="AMIN009612"/>
</dbReference>
<accession>A0A182WGW0</accession>
<keyword evidence="3" id="KW-1185">Reference proteome</keyword>
<evidence type="ECO:0000313" key="2">
    <source>
        <dbReference type="EnsemblMetazoa" id="AMIN009612-PA"/>
    </source>
</evidence>
<feature type="transmembrane region" description="Helical" evidence="1">
    <location>
        <begin position="71"/>
        <end position="91"/>
    </location>
</feature>
<protein>
    <submittedName>
        <fullName evidence="2">Uncharacterized protein</fullName>
    </submittedName>
</protein>
<keyword evidence="1" id="KW-0812">Transmembrane</keyword>
<reference evidence="3" key="1">
    <citation type="submission" date="2013-03" db="EMBL/GenBank/DDBJ databases">
        <title>The Genome Sequence of Anopheles minimus MINIMUS1.</title>
        <authorList>
            <consortium name="The Broad Institute Genomics Platform"/>
            <person name="Neafsey D.E."/>
            <person name="Walton C."/>
            <person name="Walker B."/>
            <person name="Young S.K."/>
            <person name="Zeng Q."/>
            <person name="Gargeya S."/>
            <person name="Fitzgerald M."/>
            <person name="Haas B."/>
            <person name="Abouelleil A."/>
            <person name="Allen A.W."/>
            <person name="Alvarado L."/>
            <person name="Arachchi H.M."/>
            <person name="Berlin A.M."/>
            <person name="Chapman S.B."/>
            <person name="Gainer-Dewar J."/>
            <person name="Goldberg J."/>
            <person name="Griggs A."/>
            <person name="Gujja S."/>
            <person name="Hansen M."/>
            <person name="Howarth C."/>
            <person name="Imamovic A."/>
            <person name="Ireland A."/>
            <person name="Larimer J."/>
            <person name="McCowan C."/>
            <person name="Murphy C."/>
            <person name="Pearson M."/>
            <person name="Poon T.W."/>
            <person name="Priest M."/>
            <person name="Roberts A."/>
            <person name="Saif S."/>
            <person name="Shea T."/>
            <person name="Sisk P."/>
            <person name="Sykes S."/>
            <person name="Wortman J."/>
            <person name="Nusbaum C."/>
            <person name="Birren B."/>
        </authorList>
    </citation>
    <scope>NUCLEOTIDE SEQUENCE [LARGE SCALE GENOMIC DNA]</scope>
    <source>
        <strain evidence="3">MINIMUS1</strain>
    </source>
</reference>
<dbReference type="VEuPathDB" id="VectorBase:AMIN009612"/>
<dbReference type="AlphaFoldDB" id="A0A182WGW0"/>
<reference evidence="2" key="2">
    <citation type="submission" date="2020-05" db="UniProtKB">
        <authorList>
            <consortium name="EnsemblMetazoa"/>
        </authorList>
    </citation>
    <scope>IDENTIFICATION</scope>
    <source>
        <strain evidence="2">MINIMUS1</strain>
    </source>
</reference>
<sequence>MSNCLALTNEALKDGCFCTVYKPLIVVEPISSVHCTDVSVARLTATATAGLVAPPVAARFGDADALRLPTIWPDVVLVVTFAAAAAAIAALQ</sequence>
<proteinExistence type="predicted"/>
<keyword evidence="1" id="KW-1133">Transmembrane helix</keyword>
<keyword evidence="1" id="KW-0472">Membrane</keyword>
<dbReference type="Proteomes" id="UP000075920">
    <property type="component" value="Unassembled WGS sequence"/>
</dbReference>
<organism evidence="2 3">
    <name type="scientific">Anopheles minimus</name>
    <dbReference type="NCBI Taxonomy" id="112268"/>
    <lineage>
        <taxon>Eukaryota</taxon>
        <taxon>Metazoa</taxon>
        <taxon>Ecdysozoa</taxon>
        <taxon>Arthropoda</taxon>
        <taxon>Hexapoda</taxon>
        <taxon>Insecta</taxon>
        <taxon>Pterygota</taxon>
        <taxon>Neoptera</taxon>
        <taxon>Endopterygota</taxon>
        <taxon>Diptera</taxon>
        <taxon>Nematocera</taxon>
        <taxon>Culicoidea</taxon>
        <taxon>Culicidae</taxon>
        <taxon>Anophelinae</taxon>
        <taxon>Anopheles</taxon>
    </lineage>
</organism>
<name>A0A182WGW0_9DIPT</name>
<evidence type="ECO:0000256" key="1">
    <source>
        <dbReference type="SAM" id="Phobius"/>
    </source>
</evidence>